<dbReference type="AlphaFoldDB" id="A0A3G4VL13"/>
<gene>
    <name evidence="1" type="ORF">ECB94_27585</name>
</gene>
<organism evidence="1 2">
    <name type="scientific">Vibrio mediterranei</name>
    <dbReference type="NCBI Taxonomy" id="689"/>
    <lineage>
        <taxon>Bacteria</taxon>
        <taxon>Pseudomonadati</taxon>
        <taxon>Pseudomonadota</taxon>
        <taxon>Gammaproteobacteria</taxon>
        <taxon>Vibrionales</taxon>
        <taxon>Vibrionaceae</taxon>
        <taxon>Vibrio</taxon>
    </lineage>
</organism>
<evidence type="ECO:0000313" key="2">
    <source>
        <dbReference type="Proteomes" id="UP000279760"/>
    </source>
</evidence>
<dbReference type="PANTHER" id="PTHR33215:SF12">
    <property type="entry name" value="TRANSPOSASE INSN FOR INSERTION SEQUENCE ELEMENT IS911A-RELATED"/>
    <property type="match status" value="1"/>
</dbReference>
<dbReference type="GO" id="GO:0006313">
    <property type="term" value="P:DNA transposition"/>
    <property type="evidence" value="ECO:0007669"/>
    <property type="project" value="InterPro"/>
</dbReference>
<protein>
    <submittedName>
        <fullName evidence="1">Transposase</fullName>
    </submittedName>
</protein>
<keyword evidence="1" id="KW-0614">Plasmid</keyword>
<accession>A0A3G4VL13</accession>
<sequence>MTGETITKRTRRTFSTEFKLEAAQLVLDRNYSVVETAKAMGVCKSTMDKWVRQLSKEEKEWLFKPNQ</sequence>
<reference evidence="1 2" key="1">
    <citation type="submission" date="2018-11" db="EMBL/GenBank/DDBJ databases">
        <title>Complete Genome Sequence of Vbrio mediterranei 117-T6: a Potential Pathogen Bacteria Isolated from the Conchocelis of Pyropia.</title>
        <authorList>
            <person name="Liu Q."/>
        </authorList>
    </citation>
    <scope>NUCLEOTIDE SEQUENCE [LARGE SCALE GENOMIC DNA]</scope>
    <source>
        <strain evidence="1 2">117-T6</strain>
        <plasmid evidence="1 2">unnamed</plasmid>
    </source>
</reference>
<dbReference type="PANTHER" id="PTHR33215">
    <property type="entry name" value="PROTEIN DISTAL ANTENNA"/>
    <property type="match status" value="1"/>
</dbReference>
<dbReference type="InterPro" id="IPR010921">
    <property type="entry name" value="Trp_repressor/repl_initiator"/>
</dbReference>
<dbReference type="SUPFAM" id="SSF48295">
    <property type="entry name" value="TrpR-like"/>
    <property type="match status" value="1"/>
</dbReference>
<dbReference type="EMBL" id="CP033579">
    <property type="protein sequence ID" value="AYV25065.1"/>
    <property type="molecule type" value="Genomic_DNA"/>
</dbReference>
<dbReference type="Gene3D" id="1.10.10.60">
    <property type="entry name" value="Homeodomain-like"/>
    <property type="match status" value="1"/>
</dbReference>
<name>A0A3G4VL13_9VIBR</name>
<dbReference type="InterPro" id="IPR051839">
    <property type="entry name" value="RD_transcriptional_regulator"/>
</dbReference>
<dbReference type="GO" id="GO:0004803">
    <property type="term" value="F:transposase activity"/>
    <property type="evidence" value="ECO:0007669"/>
    <property type="project" value="InterPro"/>
</dbReference>
<dbReference type="Pfam" id="PF01527">
    <property type="entry name" value="HTH_Tnp_1"/>
    <property type="match status" value="1"/>
</dbReference>
<geneLocation type="plasmid" evidence="1">
    <name>unnamed</name>
</geneLocation>
<dbReference type="Proteomes" id="UP000279760">
    <property type="component" value="Plasmid unnamed"/>
</dbReference>
<proteinExistence type="predicted"/>
<evidence type="ECO:0000313" key="1">
    <source>
        <dbReference type="EMBL" id="AYV25065.1"/>
    </source>
</evidence>
<dbReference type="GO" id="GO:0043565">
    <property type="term" value="F:sequence-specific DNA binding"/>
    <property type="evidence" value="ECO:0007669"/>
    <property type="project" value="InterPro"/>
</dbReference>
<dbReference type="InterPro" id="IPR002514">
    <property type="entry name" value="Transposase_8"/>
</dbReference>